<organism evidence="3 4">
    <name type="scientific">Heliomicrobium undosum</name>
    <dbReference type="NCBI Taxonomy" id="121734"/>
    <lineage>
        <taxon>Bacteria</taxon>
        <taxon>Bacillati</taxon>
        <taxon>Bacillota</taxon>
        <taxon>Clostridia</taxon>
        <taxon>Eubacteriales</taxon>
        <taxon>Heliobacteriaceae</taxon>
        <taxon>Heliomicrobium</taxon>
    </lineage>
</organism>
<evidence type="ECO:0000313" key="3">
    <source>
        <dbReference type="EMBL" id="MZP28290.1"/>
    </source>
</evidence>
<protein>
    <recommendedName>
        <fullName evidence="2">Copper amine oxidase-like N-terminal domain-containing protein</fullName>
    </recommendedName>
</protein>
<gene>
    <name evidence="3" type="ORF">GTO91_00945</name>
</gene>
<sequence length="280" mass="32707">MKRQLVSTTLTVCLLMATCQPVMAVSLVIDGEQIPESDAVMVNNRTMVPLRYIAEAFDIHVHYANDQVVIQSPAFEKEKADYFDLALEKRFDHLPELSEGEDPDLRSFLMFAFFSKKDYRVNPVMSKEYVEKVAKDHFAWEGIDHSSTKEWKYDGENYTATPWSYTSACFYDLQKINAYWKDGKRMYDVLLTEYLFSEYEFESIDFTPNDEKTYSEPMTYVMNKMGDEIKNGMSVIEAIKTLIVKGDVENFKRRESLRIIFYVNEVSGNMVFTHVERKVE</sequence>
<dbReference type="OrthoDB" id="2005648at2"/>
<evidence type="ECO:0000259" key="2">
    <source>
        <dbReference type="Pfam" id="PF07833"/>
    </source>
</evidence>
<accession>A0A845L1H3</accession>
<evidence type="ECO:0000313" key="4">
    <source>
        <dbReference type="Proteomes" id="UP000463470"/>
    </source>
</evidence>
<dbReference type="EMBL" id="WXEY01000001">
    <property type="protein sequence ID" value="MZP28290.1"/>
    <property type="molecule type" value="Genomic_DNA"/>
</dbReference>
<proteinExistence type="predicted"/>
<reference evidence="3 4" key="1">
    <citation type="submission" date="2020-01" db="EMBL/GenBank/DDBJ databases">
        <title>Whole-genome sequence of Heliobacterium undosum DSM 13378.</title>
        <authorList>
            <person name="Kyndt J.A."/>
            <person name="Meyer T.E."/>
        </authorList>
    </citation>
    <scope>NUCLEOTIDE SEQUENCE [LARGE SCALE GENOMIC DNA]</scope>
    <source>
        <strain evidence="3 4">DSM 13378</strain>
    </source>
</reference>
<feature type="domain" description="Copper amine oxidase-like N-terminal" evidence="2">
    <location>
        <begin position="29"/>
        <end position="69"/>
    </location>
</feature>
<comment type="caution">
    <text evidence="3">The sequence shown here is derived from an EMBL/GenBank/DDBJ whole genome shotgun (WGS) entry which is preliminary data.</text>
</comment>
<feature type="signal peptide" evidence="1">
    <location>
        <begin position="1"/>
        <end position="24"/>
    </location>
</feature>
<feature type="chain" id="PRO_5032549664" description="Copper amine oxidase-like N-terminal domain-containing protein" evidence="1">
    <location>
        <begin position="25"/>
        <end position="280"/>
    </location>
</feature>
<keyword evidence="1" id="KW-0732">Signal</keyword>
<dbReference type="Pfam" id="PF07833">
    <property type="entry name" value="Cu_amine_oxidN1"/>
    <property type="match status" value="1"/>
</dbReference>
<dbReference type="AlphaFoldDB" id="A0A845L1H3"/>
<dbReference type="InterPro" id="IPR012854">
    <property type="entry name" value="Cu_amine_oxidase-like_N"/>
</dbReference>
<evidence type="ECO:0000256" key="1">
    <source>
        <dbReference type="SAM" id="SignalP"/>
    </source>
</evidence>
<name>A0A845L1H3_9FIRM</name>
<dbReference type="Proteomes" id="UP000463470">
    <property type="component" value="Unassembled WGS sequence"/>
</dbReference>
<dbReference type="InterPro" id="IPR036582">
    <property type="entry name" value="Mao_N_sf"/>
</dbReference>
<keyword evidence="4" id="KW-1185">Reference proteome</keyword>
<dbReference type="SUPFAM" id="SSF55383">
    <property type="entry name" value="Copper amine oxidase, domain N"/>
    <property type="match status" value="1"/>
</dbReference>
<dbReference type="RefSeq" id="WP_161253424.1">
    <property type="nucleotide sequence ID" value="NZ_WXEY01000001.1"/>
</dbReference>